<accession>A0A9X7F918</accession>
<reference evidence="4" key="1">
    <citation type="submission" date="2017-12" db="EMBL/GenBank/DDBJ databases">
        <title>Phylogenetic diversity of female urinary microbiome.</title>
        <authorList>
            <person name="Thomas-White K."/>
            <person name="Wolfe A.J."/>
        </authorList>
    </citation>
    <scope>NUCLEOTIDE SEQUENCE [LARGE SCALE GENOMIC DNA]</scope>
    <source>
        <strain evidence="4">UMB0023</strain>
    </source>
</reference>
<feature type="transmembrane region" description="Helical" evidence="2">
    <location>
        <begin position="91"/>
        <end position="112"/>
    </location>
</feature>
<feature type="compositionally biased region" description="Polar residues" evidence="1">
    <location>
        <begin position="150"/>
        <end position="159"/>
    </location>
</feature>
<organism evidence="3 4">
    <name type="scientific">Neisseria perflava</name>
    <dbReference type="NCBI Taxonomy" id="33053"/>
    <lineage>
        <taxon>Bacteria</taxon>
        <taxon>Pseudomonadati</taxon>
        <taxon>Pseudomonadota</taxon>
        <taxon>Betaproteobacteria</taxon>
        <taxon>Neisseriales</taxon>
        <taxon>Neisseriaceae</taxon>
        <taxon>Neisseria</taxon>
    </lineage>
</organism>
<keyword evidence="4" id="KW-1185">Reference proteome</keyword>
<feature type="region of interest" description="Disordered" evidence="1">
    <location>
        <begin position="145"/>
        <end position="169"/>
    </location>
</feature>
<proteinExistence type="predicted"/>
<name>A0A9X7F918_NEIPE</name>
<reference evidence="3 4" key="2">
    <citation type="submission" date="2023-10" db="EMBL/GenBank/DDBJ databases">
        <authorList>
            <person name="Choi B."/>
        </authorList>
    </citation>
    <scope>NUCLEOTIDE SEQUENCE [LARGE SCALE GENOMIC DNA]</scope>
    <source>
        <strain evidence="3 4">UMB0023</strain>
    </source>
</reference>
<keyword evidence="2" id="KW-1133">Transmembrane helix</keyword>
<keyword evidence="2" id="KW-0472">Membrane</keyword>
<dbReference type="PROSITE" id="PS51857">
    <property type="entry name" value="CSD_2"/>
    <property type="match status" value="1"/>
</dbReference>
<evidence type="ECO:0000256" key="1">
    <source>
        <dbReference type="SAM" id="MobiDB-lite"/>
    </source>
</evidence>
<dbReference type="EMBL" id="CP136962">
    <property type="protein sequence ID" value="WOS97170.1"/>
    <property type="molecule type" value="Genomic_DNA"/>
</dbReference>
<keyword evidence="2" id="KW-0812">Transmembrane</keyword>
<dbReference type="Proteomes" id="UP000234781">
    <property type="component" value="Chromosome"/>
</dbReference>
<evidence type="ECO:0000256" key="2">
    <source>
        <dbReference type="SAM" id="Phobius"/>
    </source>
</evidence>
<dbReference type="InterPro" id="IPR012340">
    <property type="entry name" value="NA-bd_OB-fold"/>
</dbReference>
<evidence type="ECO:0000313" key="4">
    <source>
        <dbReference type="Proteomes" id="UP000234781"/>
    </source>
</evidence>
<sequence>MRYYGTITRWNSKRGFGAATIEDTGQEIFLALAAFTTLTRLPAEGQHISFNITEGRRGRKEAENVCFALDCADCFDVLVPPPEKPLAGKQAIVGLIAVIFVCSIFAALWYGLHFSDNTPKEPAVKKQETMVHEVAAKIEAERKAWRDAVNGSNQRSGQPQRAKDNTSKQ</sequence>
<dbReference type="AlphaFoldDB" id="A0A9X7F918"/>
<evidence type="ECO:0000313" key="3">
    <source>
        <dbReference type="EMBL" id="WOS97170.1"/>
    </source>
</evidence>
<gene>
    <name evidence="3" type="ORF">CYJ98_006170</name>
</gene>
<dbReference type="GO" id="GO:0003676">
    <property type="term" value="F:nucleic acid binding"/>
    <property type="evidence" value="ECO:0007669"/>
    <property type="project" value="InterPro"/>
</dbReference>
<dbReference type="Gene3D" id="2.40.50.140">
    <property type="entry name" value="Nucleic acid-binding proteins"/>
    <property type="match status" value="1"/>
</dbReference>
<dbReference type="RefSeq" id="WP_049322709.1">
    <property type="nucleotide sequence ID" value="NZ_CP136962.1"/>
</dbReference>
<dbReference type="SUPFAM" id="SSF50249">
    <property type="entry name" value="Nucleic acid-binding proteins"/>
    <property type="match status" value="1"/>
</dbReference>
<dbReference type="InterPro" id="IPR002059">
    <property type="entry name" value="CSP_DNA-bd"/>
</dbReference>
<protein>
    <submittedName>
        <fullName evidence="3">Cold shock domain-containing protein</fullName>
    </submittedName>
</protein>